<organism evidence="3 4">
    <name type="scientific">Coptis chinensis</name>
    <dbReference type="NCBI Taxonomy" id="261450"/>
    <lineage>
        <taxon>Eukaryota</taxon>
        <taxon>Viridiplantae</taxon>
        <taxon>Streptophyta</taxon>
        <taxon>Embryophyta</taxon>
        <taxon>Tracheophyta</taxon>
        <taxon>Spermatophyta</taxon>
        <taxon>Magnoliopsida</taxon>
        <taxon>Ranunculales</taxon>
        <taxon>Ranunculaceae</taxon>
        <taxon>Coptidoideae</taxon>
        <taxon>Coptis</taxon>
    </lineage>
</organism>
<keyword evidence="4" id="KW-1185">Reference proteome</keyword>
<evidence type="ECO:0000256" key="2">
    <source>
        <dbReference type="PROSITE-ProRule" id="PRU00708"/>
    </source>
</evidence>
<feature type="repeat" description="PPR" evidence="2">
    <location>
        <begin position="267"/>
        <end position="301"/>
    </location>
</feature>
<feature type="repeat" description="PPR" evidence="2">
    <location>
        <begin position="131"/>
        <end position="165"/>
    </location>
</feature>
<dbReference type="GO" id="GO:0009451">
    <property type="term" value="P:RNA modification"/>
    <property type="evidence" value="ECO:0007669"/>
    <property type="project" value="InterPro"/>
</dbReference>
<dbReference type="FunFam" id="1.25.40.10:FF:000393">
    <property type="entry name" value="Pentatricopeptide repeat-containing protein At1g20230"/>
    <property type="match status" value="1"/>
</dbReference>
<reference evidence="3 4" key="1">
    <citation type="submission" date="2020-10" db="EMBL/GenBank/DDBJ databases">
        <title>The Coptis chinensis genome and diversification of protoberbering-type alkaloids.</title>
        <authorList>
            <person name="Wang B."/>
            <person name="Shu S."/>
            <person name="Song C."/>
            <person name="Liu Y."/>
        </authorList>
    </citation>
    <scope>NUCLEOTIDE SEQUENCE [LARGE SCALE GENOMIC DNA]</scope>
    <source>
        <strain evidence="3">HL-2020</strain>
        <tissue evidence="3">Leaf</tissue>
    </source>
</reference>
<feature type="repeat" description="PPR" evidence="2">
    <location>
        <begin position="100"/>
        <end position="130"/>
    </location>
</feature>
<protein>
    <recommendedName>
        <fullName evidence="5">Pentatricopeptide repeat-containing protein</fullName>
    </recommendedName>
</protein>
<evidence type="ECO:0008006" key="5">
    <source>
        <dbReference type="Google" id="ProtNLM"/>
    </source>
</evidence>
<dbReference type="NCBIfam" id="TIGR00756">
    <property type="entry name" value="PPR"/>
    <property type="match status" value="8"/>
</dbReference>
<dbReference type="GO" id="GO:0003723">
    <property type="term" value="F:RNA binding"/>
    <property type="evidence" value="ECO:0007669"/>
    <property type="project" value="InterPro"/>
</dbReference>
<dbReference type="Pfam" id="PF13041">
    <property type="entry name" value="PPR_2"/>
    <property type="match status" value="5"/>
</dbReference>
<feature type="repeat" description="PPR" evidence="2">
    <location>
        <begin position="403"/>
        <end position="437"/>
    </location>
</feature>
<feature type="repeat" description="PPR" evidence="2">
    <location>
        <begin position="575"/>
        <end position="609"/>
    </location>
</feature>
<dbReference type="GO" id="GO:0099402">
    <property type="term" value="P:plant organ development"/>
    <property type="evidence" value="ECO:0007669"/>
    <property type="project" value="UniProtKB-ARBA"/>
</dbReference>
<evidence type="ECO:0000313" key="3">
    <source>
        <dbReference type="EMBL" id="KAF9616142.1"/>
    </source>
</evidence>
<evidence type="ECO:0000256" key="1">
    <source>
        <dbReference type="ARBA" id="ARBA00022737"/>
    </source>
</evidence>
<dbReference type="PANTHER" id="PTHR47926">
    <property type="entry name" value="PENTATRICOPEPTIDE REPEAT-CONTAINING PROTEIN"/>
    <property type="match status" value="1"/>
</dbReference>
<dbReference type="Proteomes" id="UP000631114">
    <property type="component" value="Unassembled WGS sequence"/>
</dbReference>
<feature type="repeat" description="PPR" evidence="2">
    <location>
        <begin position="232"/>
        <end position="266"/>
    </location>
</feature>
<keyword evidence="1" id="KW-0677">Repeat</keyword>
<gene>
    <name evidence="3" type="ORF">IFM89_028608</name>
</gene>
<dbReference type="AlphaFoldDB" id="A0A835IGJ9"/>
<dbReference type="PROSITE" id="PS51375">
    <property type="entry name" value="PPR"/>
    <property type="match status" value="9"/>
</dbReference>
<comment type="caution">
    <text evidence="3">The sequence shown here is derived from an EMBL/GenBank/DDBJ whole genome shotgun (WGS) entry which is preliminary data.</text>
</comment>
<feature type="repeat" description="PPR" evidence="2">
    <location>
        <begin position="474"/>
        <end position="508"/>
    </location>
</feature>
<dbReference type="FunFam" id="1.25.40.10:FF:000158">
    <property type="entry name" value="pentatricopeptide repeat-containing protein At2g33680"/>
    <property type="match status" value="1"/>
</dbReference>
<dbReference type="PANTHER" id="PTHR47926:SF369">
    <property type="entry name" value="DYW DOMAIN-CONTAINING PROTEIN"/>
    <property type="match status" value="1"/>
</dbReference>
<sequence length="960" mass="106065">METSILSCKSIPQVPNLVNSSKPINPTISFTSKATELHLNHLCRNGQLKEAVNALDTISKQGNKLTSNAYISLLQHCIDSNSIEQGRKVHSRISLVDEMNPFVETKLVSMYAKCGSLGEARRVFEEMGERNLFTWSAMIGGYTREQRWREIIELFVWMMEEGVMPDEFLLPKVLQACANVGDVKTGEVIHSFVILSGLNSSIHVKNSLVAMYAKCGKLSAARRFFEELDTKDTVTWNSIISGYCRRGKNEEALRLFDRMRAEGVEPGVITWNILIASYNQMGNSDVALELMKKMESHGIAPDVFTWTSMISGCAQNKRTNQALELFREMVLAGVEPNGVTIASAVSACASLKALNNGMELHALGVKLRSTGDVLLGNSLIDIYSKCGDLEGARSIFDMILEKDVFTWNTMIGGYTQAGYFGKAYDLFTRMQDSAVTPNVITWNVMISGYIRKGDEDQAMDLFQRMEADGTTKRNVASWNSLISGLLQNGQKNKAFRFLRQMQSCSTRPNSITMLSILPACANLVATKKVKEIHGCVLRGRLQLETSVANTLIDAYAKSGNILYARVVFEHLPSRDVISWNTLMAGYVLHGCPNEALNIFEQMRLLGPKPNRGTFVSIILAYSLAGMVEQGNSTLSSMTNDYQISPGSEHYSAMLDLLGRSHRLGEAVNFVEEMGIEQDYAIWDALLTASRVHGNIALAVRAAECLFDMGPKSVNIYRLLVQLYGLSGRSDDAVKVRKPQKWSGLEYSTGCSWIEMKNTVHTIGTGERSMTNSKRIYSQLARIAEEIKIVLLYPHDTQLCIEDEEREEKCGFHSEKLALSFALISTPYSSQNISSSLPSHLGTSSPYSSSSLTVVFFGHRLLRPSSSSFSAIDISFSLLPHLGTSSPYSSSSLAVVSFDRCLLWPSSLLAVISPPIPPPLWLSSPPFSALDISSSLPPHLRTSSSYSSSSLAVISSDRRLL</sequence>
<name>A0A835IGJ9_9MAGN</name>
<proteinExistence type="predicted"/>
<dbReference type="FunFam" id="1.25.40.10:FF:000380">
    <property type="entry name" value="Pentatricopeptide repeat-containing protein, chloroplastic"/>
    <property type="match status" value="1"/>
</dbReference>
<dbReference type="EMBL" id="JADFTS010000003">
    <property type="protein sequence ID" value="KAF9616142.1"/>
    <property type="molecule type" value="Genomic_DNA"/>
</dbReference>
<feature type="repeat" description="PPR" evidence="2">
    <location>
        <begin position="438"/>
        <end position="472"/>
    </location>
</feature>
<dbReference type="OrthoDB" id="185373at2759"/>
<evidence type="ECO:0000313" key="4">
    <source>
        <dbReference type="Proteomes" id="UP000631114"/>
    </source>
</evidence>
<dbReference type="InterPro" id="IPR046960">
    <property type="entry name" value="PPR_At4g14850-like_plant"/>
</dbReference>
<feature type="repeat" description="PPR" evidence="2">
    <location>
        <begin position="302"/>
        <end position="336"/>
    </location>
</feature>
<dbReference type="Gene3D" id="1.25.40.10">
    <property type="entry name" value="Tetratricopeptide repeat domain"/>
    <property type="match status" value="4"/>
</dbReference>
<dbReference type="InterPro" id="IPR002885">
    <property type="entry name" value="PPR_rpt"/>
</dbReference>
<dbReference type="InterPro" id="IPR011990">
    <property type="entry name" value="TPR-like_helical_dom_sf"/>
</dbReference>
<dbReference type="Pfam" id="PF01535">
    <property type="entry name" value="PPR"/>
    <property type="match status" value="4"/>
</dbReference>
<dbReference type="SUPFAM" id="SSF81901">
    <property type="entry name" value="HCP-like"/>
    <property type="match status" value="1"/>
</dbReference>
<accession>A0A835IGJ9</accession>